<name>A0A0F8Y4W5_9ZZZZ</name>
<keyword evidence="5" id="KW-0949">S-adenosyl-L-methionine</keyword>
<dbReference type="InterPro" id="IPR017985">
    <property type="entry name" value="MeTrfase_CN4_CS"/>
</dbReference>
<dbReference type="PROSITE" id="PS00093">
    <property type="entry name" value="N4_MTASE"/>
    <property type="match status" value="1"/>
</dbReference>
<comment type="catalytic activity">
    <reaction evidence="7">
        <text>a 2'-deoxycytidine in DNA + S-adenosyl-L-methionine = an N(4)-methyl-2'-deoxycytidine in DNA + S-adenosyl-L-homocysteine + H(+)</text>
        <dbReference type="Rhea" id="RHEA:16857"/>
        <dbReference type="Rhea" id="RHEA-COMP:11369"/>
        <dbReference type="Rhea" id="RHEA-COMP:13674"/>
        <dbReference type="ChEBI" id="CHEBI:15378"/>
        <dbReference type="ChEBI" id="CHEBI:57856"/>
        <dbReference type="ChEBI" id="CHEBI:59789"/>
        <dbReference type="ChEBI" id="CHEBI:85452"/>
        <dbReference type="ChEBI" id="CHEBI:137933"/>
        <dbReference type="EC" id="2.1.1.113"/>
    </reaction>
</comment>
<comment type="similarity">
    <text evidence="1">Belongs to the N(4)/N(6)-methyltransferase family. N(4) subfamily.</text>
</comment>
<keyword evidence="3" id="KW-0489">Methyltransferase</keyword>
<evidence type="ECO:0000256" key="4">
    <source>
        <dbReference type="ARBA" id="ARBA00022679"/>
    </source>
</evidence>
<evidence type="ECO:0000313" key="8">
    <source>
        <dbReference type="EMBL" id="KKK68695.1"/>
    </source>
</evidence>
<keyword evidence="4" id="KW-0808">Transferase</keyword>
<dbReference type="EC" id="2.1.1.113" evidence="2"/>
<proteinExistence type="inferred from homology"/>
<dbReference type="GO" id="GO:0032259">
    <property type="term" value="P:methylation"/>
    <property type="evidence" value="ECO:0007669"/>
    <property type="project" value="UniProtKB-KW"/>
</dbReference>
<comment type="caution">
    <text evidence="8">The sequence shown here is derived from an EMBL/GenBank/DDBJ whole genome shotgun (WGS) entry which is preliminary data.</text>
</comment>
<evidence type="ECO:0000256" key="6">
    <source>
        <dbReference type="ARBA" id="ARBA00022747"/>
    </source>
</evidence>
<dbReference type="GO" id="GO:0015667">
    <property type="term" value="F:site-specific DNA-methyltransferase (cytosine-N4-specific) activity"/>
    <property type="evidence" value="ECO:0007669"/>
    <property type="project" value="UniProtKB-EC"/>
</dbReference>
<dbReference type="GO" id="GO:0009307">
    <property type="term" value="P:DNA restriction-modification system"/>
    <property type="evidence" value="ECO:0007669"/>
    <property type="project" value="UniProtKB-KW"/>
</dbReference>
<gene>
    <name evidence="8" type="ORF">LCGC14_2941470</name>
</gene>
<dbReference type="AlphaFoldDB" id="A0A0F8Y4W5"/>
<organism evidence="8">
    <name type="scientific">marine sediment metagenome</name>
    <dbReference type="NCBI Taxonomy" id="412755"/>
    <lineage>
        <taxon>unclassified sequences</taxon>
        <taxon>metagenomes</taxon>
        <taxon>ecological metagenomes</taxon>
    </lineage>
</organism>
<dbReference type="SUPFAM" id="SSF53335">
    <property type="entry name" value="S-adenosyl-L-methionine-dependent methyltransferases"/>
    <property type="match status" value="1"/>
</dbReference>
<sequence length="94" mass="10368">MTGTAEIVRGDARDMGSLEDDSIDLIVTSPPYWGLRSYRDDGEHYAGQVGSEDTPQQYVDELVDAVNAVPPEHRSDYLAMIETHMKRAQLGGIS</sequence>
<dbReference type="InterPro" id="IPR029063">
    <property type="entry name" value="SAM-dependent_MTases_sf"/>
</dbReference>
<evidence type="ECO:0000256" key="1">
    <source>
        <dbReference type="ARBA" id="ARBA00010203"/>
    </source>
</evidence>
<dbReference type="Gene3D" id="3.40.50.150">
    <property type="entry name" value="Vaccinia Virus protein VP39"/>
    <property type="match status" value="1"/>
</dbReference>
<evidence type="ECO:0000256" key="2">
    <source>
        <dbReference type="ARBA" id="ARBA00012185"/>
    </source>
</evidence>
<dbReference type="EMBL" id="LAZR01059008">
    <property type="protein sequence ID" value="KKK68695.1"/>
    <property type="molecule type" value="Genomic_DNA"/>
</dbReference>
<protein>
    <recommendedName>
        <fullName evidence="2">site-specific DNA-methyltransferase (cytosine-N(4)-specific)</fullName>
        <ecNumber evidence="2">2.1.1.113</ecNumber>
    </recommendedName>
</protein>
<accession>A0A0F8Y4W5</accession>
<reference evidence="8" key="1">
    <citation type="journal article" date="2015" name="Nature">
        <title>Complex archaea that bridge the gap between prokaryotes and eukaryotes.</title>
        <authorList>
            <person name="Spang A."/>
            <person name="Saw J.H."/>
            <person name="Jorgensen S.L."/>
            <person name="Zaremba-Niedzwiedzka K."/>
            <person name="Martijn J."/>
            <person name="Lind A.E."/>
            <person name="van Eijk R."/>
            <person name="Schleper C."/>
            <person name="Guy L."/>
            <person name="Ettema T.J."/>
        </authorList>
    </citation>
    <scope>NUCLEOTIDE SEQUENCE</scope>
</reference>
<dbReference type="GO" id="GO:0003677">
    <property type="term" value="F:DNA binding"/>
    <property type="evidence" value="ECO:0007669"/>
    <property type="project" value="InterPro"/>
</dbReference>
<evidence type="ECO:0000256" key="3">
    <source>
        <dbReference type="ARBA" id="ARBA00022603"/>
    </source>
</evidence>
<evidence type="ECO:0000256" key="5">
    <source>
        <dbReference type="ARBA" id="ARBA00022691"/>
    </source>
</evidence>
<evidence type="ECO:0000256" key="7">
    <source>
        <dbReference type="ARBA" id="ARBA00049120"/>
    </source>
</evidence>
<keyword evidence="6" id="KW-0680">Restriction system</keyword>